<dbReference type="EnsemblFungi" id="PTTG_28262-t43_1">
    <property type="protein sequence ID" value="PTTG_28262-t43_1-p1"/>
    <property type="gene ID" value="PTTG_28262"/>
</dbReference>
<gene>
    <name evidence="1" type="ORF">PTTG_28262</name>
</gene>
<dbReference type="VEuPathDB" id="FungiDB:PTTG_28262"/>
<dbReference type="Proteomes" id="UP000005240">
    <property type="component" value="Unassembled WGS sequence"/>
</dbReference>
<proteinExistence type="predicted"/>
<dbReference type="AlphaFoldDB" id="A0A180GDG7"/>
<reference evidence="2 3" key="3">
    <citation type="journal article" date="2017" name="G3 (Bethesda)">
        <title>Comparative analysis highlights variable genome content of wheat rusts and divergence of the mating loci.</title>
        <authorList>
            <person name="Cuomo C.A."/>
            <person name="Bakkeren G."/>
            <person name="Khalil H.B."/>
            <person name="Panwar V."/>
            <person name="Joly D."/>
            <person name="Linning R."/>
            <person name="Sakthikumar S."/>
            <person name="Song X."/>
            <person name="Adiconis X."/>
            <person name="Fan L."/>
            <person name="Goldberg J.M."/>
            <person name="Levin J.Z."/>
            <person name="Young S."/>
            <person name="Zeng Q."/>
            <person name="Anikster Y."/>
            <person name="Bruce M."/>
            <person name="Wang M."/>
            <person name="Yin C."/>
            <person name="McCallum B."/>
            <person name="Szabo L.J."/>
            <person name="Hulbert S."/>
            <person name="Chen X."/>
            <person name="Fellers J.P."/>
        </authorList>
    </citation>
    <scope>NUCLEOTIDE SEQUENCE</scope>
    <source>
        <strain evidence="3">Isolate 1-1 / race 1 (BBBD)</strain>
        <strain evidence="2">isolate 1-1 / race 1 (BBBD)</strain>
    </source>
</reference>
<organism evidence="1">
    <name type="scientific">Puccinia triticina (isolate 1-1 / race 1 (BBBD))</name>
    <name type="common">Brown leaf rust fungus</name>
    <dbReference type="NCBI Taxonomy" id="630390"/>
    <lineage>
        <taxon>Eukaryota</taxon>
        <taxon>Fungi</taxon>
        <taxon>Dikarya</taxon>
        <taxon>Basidiomycota</taxon>
        <taxon>Pucciniomycotina</taxon>
        <taxon>Pucciniomycetes</taxon>
        <taxon>Pucciniales</taxon>
        <taxon>Pucciniaceae</taxon>
        <taxon>Puccinia</taxon>
    </lineage>
</organism>
<reference evidence="1" key="1">
    <citation type="submission" date="2009-11" db="EMBL/GenBank/DDBJ databases">
        <authorList>
            <consortium name="The Broad Institute Genome Sequencing Platform"/>
            <person name="Ward D."/>
            <person name="Feldgarden M."/>
            <person name="Earl A."/>
            <person name="Young S.K."/>
            <person name="Zeng Q."/>
            <person name="Koehrsen M."/>
            <person name="Alvarado L."/>
            <person name="Berlin A."/>
            <person name="Bochicchio J."/>
            <person name="Borenstein D."/>
            <person name="Chapman S.B."/>
            <person name="Chen Z."/>
            <person name="Engels R."/>
            <person name="Freedman E."/>
            <person name="Gellesch M."/>
            <person name="Goldberg J."/>
            <person name="Griggs A."/>
            <person name="Gujja S."/>
            <person name="Heilman E."/>
            <person name="Heiman D."/>
            <person name="Hepburn T."/>
            <person name="Howarth C."/>
            <person name="Jen D."/>
            <person name="Larson L."/>
            <person name="Lewis B."/>
            <person name="Mehta T."/>
            <person name="Park D."/>
            <person name="Pearson M."/>
            <person name="Roberts A."/>
            <person name="Saif S."/>
            <person name="Shea T."/>
            <person name="Shenoy N."/>
            <person name="Sisk P."/>
            <person name="Stolte C."/>
            <person name="Sykes S."/>
            <person name="Thomson T."/>
            <person name="Walk T."/>
            <person name="White J."/>
            <person name="Yandava C."/>
            <person name="Izard J."/>
            <person name="Baranova O.V."/>
            <person name="Blanton J.M."/>
            <person name="Tanner A.C."/>
            <person name="Dewhirst F.E."/>
            <person name="Haas B."/>
            <person name="Nusbaum C."/>
            <person name="Birren B."/>
        </authorList>
    </citation>
    <scope>NUCLEOTIDE SEQUENCE [LARGE SCALE GENOMIC DNA]</scope>
    <source>
        <strain evidence="1">1-1 BBBD Race 1</strain>
    </source>
</reference>
<evidence type="ECO:0000313" key="3">
    <source>
        <dbReference type="Proteomes" id="UP000005240"/>
    </source>
</evidence>
<evidence type="ECO:0000313" key="2">
    <source>
        <dbReference type="EnsemblFungi" id="PTTG_28262-t43_1-p1"/>
    </source>
</evidence>
<name>A0A180GDG7_PUCT1</name>
<accession>A0A180GDG7</accession>
<protein>
    <submittedName>
        <fullName evidence="1 2">Uncharacterized protein</fullName>
    </submittedName>
</protein>
<evidence type="ECO:0000313" key="1">
    <source>
        <dbReference type="EMBL" id="OAV90579.1"/>
    </source>
</evidence>
<sequence>MTSFLCACARGQHLDPASATDMVNSLSRLAHEFRKAPATVIAWFLAKPRRLGFSREPESGKISMVVG</sequence>
<reference evidence="2" key="4">
    <citation type="submission" date="2025-05" db="UniProtKB">
        <authorList>
            <consortium name="EnsemblFungi"/>
        </authorList>
    </citation>
    <scope>IDENTIFICATION</scope>
    <source>
        <strain evidence="2">isolate 1-1 / race 1 (BBBD)</strain>
    </source>
</reference>
<dbReference type="EMBL" id="ADAS02000098">
    <property type="protein sequence ID" value="OAV90579.1"/>
    <property type="molecule type" value="Genomic_DNA"/>
</dbReference>
<reference evidence="1" key="2">
    <citation type="submission" date="2016-05" db="EMBL/GenBank/DDBJ databases">
        <title>Comparative analysis highlights variable genome content of wheat rusts and divergence of the mating loci.</title>
        <authorList>
            <person name="Cuomo C.A."/>
            <person name="Bakkeren G."/>
            <person name="Szabo L."/>
            <person name="Khalil H."/>
            <person name="Joly D."/>
            <person name="Goldberg J."/>
            <person name="Young S."/>
            <person name="Zeng Q."/>
            <person name="Fellers J."/>
        </authorList>
    </citation>
    <scope>NUCLEOTIDE SEQUENCE [LARGE SCALE GENOMIC DNA]</scope>
    <source>
        <strain evidence="1">1-1 BBBD Race 1</strain>
    </source>
</reference>
<keyword evidence="3" id="KW-1185">Reference proteome</keyword>